<accession>F2L4X9</accession>
<dbReference type="FunFam" id="1.10.8.60:FF:000010">
    <property type="entry name" value="RuvB-like helicase"/>
    <property type="match status" value="1"/>
</dbReference>
<feature type="domain" description="AAA+ ATPase" evidence="7">
    <location>
        <begin position="69"/>
        <end position="367"/>
    </location>
</feature>
<dbReference type="EMBL" id="CP002590">
    <property type="protein sequence ID" value="AEA13483.1"/>
    <property type="molecule type" value="Genomic_DNA"/>
</dbReference>
<dbReference type="AlphaFoldDB" id="F2L4X9"/>
<keyword evidence="6" id="KW-0067">ATP-binding</keyword>
<dbReference type="InterPro" id="IPR042487">
    <property type="entry name" value="RuvBL1/2_DNA/RNA_bd_dom"/>
</dbReference>
<evidence type="ECO:0000313" key="8">
    <source>
        <dbReference type="EMBL" id="AEA13483.1"/>
    </source>
</evidence>
<evidence type="ECO:0000256" key="1">
    <source>
        <dbReference type="ARBA" id="ARBA00007519"/>
    </source>
</evidence>
<dbReference type="GO" id="GO:0003678">
    <property type="term" value="F:DNA helicase activity"/>
    <property type="evidence" value="ECO:0007669"/>
    <property type="project" value="UniProtKB-EC"/>
</dbReference>
<evidence type="ECO:0000256" key="6">
    <source>
        <dbReference type="ARBA" id="ARBA00022840"/>
    </source>
</evidence>
<keyword evidence="4" id="KW-0378">Hydrolase</keyword>
<comment type="similarity">
    <text evidence="1">Belongs to the RuvB family.</text>
</comment>
<proteinExistence type="inferred from homology"/>
<evidence type="ECO:0000259" key="7">
    <source>
        <dbReference type="SMART" id="SM00382"/>
    </source>
</evidence>
<dbReference type="GO" id="GO:0016787">
    <property type="term" value="F:hydrolase activity"/>
    <property type="evidence" value="ECO:0007669"/>
    <property type="project" value="UniProtKB-KW"/>
</dbReference>
<reference key="2">
    <citation type="submission" date="2011-03" db="EMBL/GenBank/DDBJ databases">
        <title>Complete genome sequence of the thermoacidophilic crenarchaeon Thermoproteus uzoniensis 768-20.</title>
        <authorList>
            <person name="Mardanov A.V."/>
            <person name="Gumerov V.M."/>
            <person name="Beletsky A.V."/>
            <person name="Prokofeva M.I."/>
            <person name="Bonch-Osmolovskaya E.A."/>
            <person name="Ravin N.V."/>
            <person name="Skryabin K.G."/>
        </authorList>
    </citation>
    <scope>NUCLEOTIDE SEQUENCE</scope>
    <source>
        <strain>768-20</strain>
    </source>
</reference>
<dbReference type="Gene3D" id="3.40.50.300">
    <property type="entry name" value="P-loop containing nucleotide triphosphate hydrolases"/>
    <property type="match status" value="1"/>
</dbReference>
<dbReference type="InterPro" id="IPR041048">
    <property type="entry name" value="RuvB-like_C"/>
</dbReference>
<sequence length="458" mass="51553">MPEILATMSSIKIEEVKAKFERFAAHTHIKGLGVKDGRVEFSADGFVGQTEAREAAYMVVKMIKAGKFAGKGVLIVGPPGTGKTALAIGIARELSEDTPFVALSAGEIYSAELKKTEFLMRALRRAIGIRMREWRKVYEGEVKSIDIRYDRHPYNPYVQVPRGATIRLRTKDEEKTLRVPAEIAVQLIELGVEEGDVIMIDEETGRVTVEGRGESGEQYDISVRRRIELPKGPVYKEKEITRFFTLNDIDVAFARQKGLLTAALFGFVEETKEIPEEVRREADEFVKKIVDEGKAELVPGILFIDDAHLLDIESFAFLSRAMESEMAPIIVLATNRGIAKIRGTDIESPHGIPRDMLDRLVIIRTKPYSDKEVREIVKIKADEEGIKLSDDALELLTKIGAEESLRYAIQLLVPAYIRAKDAGRDSIRREDVEYAKSLFASLKESVEYVKQYEELFLK</sequence>
<dbReference type="Gene3D" id="2.40.50.360">
    <property type="entry name" value="RuvB-like helicase, domain II"/>
    <property type="match status" value="1"/>
</dbReference>
<keyword evidence="3" id="KW-0547">Nucleotide-binding</keyword>
<dbReference type="Pfam" id="PF06068">
    <property type="entry name" value="TIP49"/>
    <property type="match status" value="1"/>
</dbReference>
<evidence type="ECO:0000256" key="4">
    <source>
        <dbReference type="ARBA" id="ARBA00022801"/>
    </source>
</evidence>
<dbReference type="SUPFAM" id="SSF50249">
    <property type="entry name" value="Nucleic acid-binding proteins"/>
    <property type="match status" value="1"/>
</dbReference>
<keyword evidence="9" id="KW-1185">Reference proteome</keyword>
<dbReference type="InterPro" id="IPR027417">
    <property type="entry name" value="P-loop_NTPase"/>
</dbReference>
<dbReference type="eggNOG" id="arCOG04081">
    <property type="taxonomic scope" value="Archaea"/>
</dbReference>
<evidence type="ECO:0000256" key="3">
    <source>
        <dbReference type="ARBA" id="ARBA00022741"/>
    </source>
</evidence>
<protein>
    <recommendedName>
        <fullName evidence="2">DNA helicase</fullName>
        <ecNumber evidence="2">3.6.4.12</ecNumber>
    </recommendedName>
</protein>
<reference evidence="8 9" key="1">
    <citation type="journal article" date="2011" name="J. Bacteriol.">
        <title>Complete genome sequence of the thermoacidophilic crenarchaeon Thermoproteus uzoniensis 768-20.</title>
        <authorList>
            <person name="Mardanov A.V."/>
            <person name="Gumerov V.M."/>
            <person name="Beletsky A.V."/>
            <person name="Prokofeva M.I."/>
            <person name="Bonch-Osmolovskaya E.A."/>
            <person name="Ravin N.V."/>
            <person name="Skryabin K.G."/>
        </authorList>
    </citation>
    <scope>NUCLEOTIDE SEQUENCE [LARGE SCALE GENOMIC DNA]</scope>
    <source>
        <strain evidence="8 9">768-20</strain>
    </source>
</reference>
<keyword evidence="5" id="KW-0347">Helicase</keyword>
<dbReference type="FunFam" id="2.40.50.360:FF:000001">
    <property type="entry name" value="RuvB-like helicase"/>
    <property type="match status" value="1"/>
</dbReference>
<evidence type="ECO:0000256" key="5">
    <source>
        <dbReference type="ARBA" id="ARBA00022806"/>
    </source>
</evidence>
<dbReference type="GO" id="GO:0005524">
    <property type="term" value="F:ATP binding"/>
    <property type="evidence" value="ECO:0007669"/>
    <property type="project" value="UniProtKB-KW"/>
</dbReference>
<evidence type="ECO:0000256" key="2">
    <source>
        <dbReference type="ARBA" id="ARBA00012551"/>
    </source>
</evidence>
<dbReference type="InterPro" id="IPR010339">
    <property type="entry name" value="TIP49_P-loop"/>
</dbReference>
<dbReference type="Proteomes" id="UP000008138">
    <property type="component" value="Chromosome"/>
</dbReference>
<dbReference type="KEGG" id="tuz:TUZN_2025"/>
<dbReference type="Pfam" id="PF17856">
    <property type="entry name" value="TIP49_C"/>
    <property type="match status" value="1"/>
</dbReference>
<gene>
    <name evidence="8" type="ordered locus">TUZN_2025</name>
</gene>
<name>F2L4X9_THEU7</name>
<dbReference type="EC" id="3.6.4.12" evidence="2"/>
<dbReference type="STRING" id="999630.TUZN_2025"/>
<dbReference type="Gene3D" id="1.10.8.60">
    <property type="match status" value="1"/>
</dbReference>
<dbReference type="SUPFAM" id="SSF52540">
    <property type="entry name" value="P-loop containing nucleoside triphosphate hydrolases"/>
    <property type="match status" value="1"/>
</dbReference>
<dbReference type="InterPro" id="IPR027238">
    <property type="entry name" value="RuvB-like"/>
</dbReference>
<dbReference type="PANTHER" id="PTHR11093">
    <property type="entry name" value="RUVB-RELATED REPTIN AND PONTIN"/>
    <property type="match status" value="1"/>
</dbReference>
<dbReference type="SMART" id="SM00382">
    <property type="entry name" value="AAA"/>
    <property type="match status" value="1"/>
</dbReference>
<dbReference type="InterPro" id="IPR003593">
    <property type="entry name" value="AAA+_ATPase"/>
</dbReference>
<dbReference type="InterPro" id="IPR012340">
    <property type="entry name" value="NA-bd_OB-fold"/>
</dbReference>
<evidence type="ECO:0000313" key="9">
    <source>
        <dbReference type="Proteomes" id="UP000008138"/>
    </source>
</evidence>
<organism evidence="8 9">
    <name type="scientific">Thermoproteus uzoniensis (strain 768-20)</name>
    <dbReference type="NCBI Taxonomy" id="999630"/>
    <lineage>
        <taxon>Archaea</taxon>
        <taxon>Thermoproteota</taxon>
        <taxon>Thermoprotei</taxon>
        <taxon>Thermoproteales</taxon>
        <taxon>Thermoproteaceae</taxon>
        <taxon>Thermoproteus</taxon>
    </lineage>
</organism>
<dbReference type="CDD" id="cd00009">
    <property type="entry name" value="AAA"/>
    <property type="match status" value="1"/>
</dbReference>
<dbReference type="HOGENOM" id="CLU_028311_1_1_2"/>